<name>A0A0G4HF35_9ALVE</name>
<evidence type="ECO:0000256" key="1">
    <source>
        <dbReference type="SAM" id="MobiDB-lite"/>
    </source>
</evidence>
<organism evidence="2">
    <name type="scientific">Chromera velia CCMP2878</name>
    <dbReference type="NCBI Taxonomy" id="1169474"/>
    <lineage>
        <taxon>Eukaryota</taxon>
        <taxon>Sar</taxon>
        <taxon>Alveolata</taxon>
        <taxon>Colpodellida</taxon>
        <taxon>Chromeraceae</taxon>
        <taxon>Chromera</taxon>
    </lineage>
</organism>
<evidence type="ECO:0000313" key="2">
    <source>
        <dbReference type="EMBL" id="CEM42485.1"/>
    </source>
</evidence>
<sequence length="407" mass="44710">MSKGNSVCGKFKRNSPGSFNLIVVAALLQALTFLPGESLKDVTAAMRRVPSPTGSRSDSNGELRLSSSSFSGPLSSAADSVSASASKSLREARRHAEVWAEIGRLKRREFVEKENQLRTWASAVVSENLRRARELSDQGWQRISPLADRARALSDQGWQRISPLADRARALSDQGWQSITPLADRARALSDQGWQRISPLADRARALSDQGWQRISPLADRARALSDQGWQRISPLADSVRAQNLTRVREAYVVTVDRLQEVAASVVDRVQDLVPDPQTGREMVAKVREAAGEGVEAVRREGDRLIQWGKEERGRINRMISRGRKEKIPNGFIRISSLSVSSAASSLVGKIDGQVNEWIETGRDAVSWGAERQSEIVASLRHAANAFREGAPQRITRPAAPGGVKDE</sequence>
<reference evidence="2" key="1">
    <citation type="submission" date="2014-11" db="EMBL/GenBank/DDBJ databases">
        <authorList>
            <person name="Otto D Thomas"/>
            <person name="Naeem Raeece"/>
        </authorList>
    </citation>
    <scope>NUCLEOTIDE SEQUENCE</scope>
</reference>
<feature type="compositionally biased region" description="Low complexity" evidence="1">
    <location>
        <begin position="57"/>
        <end position="77"/>
    </location>
</feature>
<dbReference type="VEuPathDB" id="CryptoDB:Cvel_6559"/>
<gene>
    <name evidence="2" type="ORF">Cvel_6559</name>
</gene>
<protein>
    <submittedName>
        <fullName evidence="2">Uncharacterized protein</fullName>
    </submittedName>
</protein>
<dbReference type="AlphaFoldDB" id="A0A0G4HF35"/>
<dbReference type="EMBL" id="CDMZ01002462">
    <property type="protein sequence ID" value="CEM42485.1"/>
    <property type="molecule type" value="Genomic_DNA"/>
</dbReference>
<feature type="region of interest" description="Disordered" evidence="1">
    <location>
        <begin position="47"/>
        <end position="77"/>
    </location>
</feature>
<accession>A0A0G4HF35</accession>
<proteinExistence type="predicted"/>